<protein>
    <submittedName>
        <fullName evidence="1">Putative lipoprotein</fullName>
    </submittedName>
</protein>
<sequence>AAGETLLGQRVFIAQRPAASADAAGGTRALAAATGQVAQELAQWLEQMGR</sequence>
<proteinExistence type="predicted"/>
<keyword evidence="2" id="KW-1185">Reference proteome</keyword>
<comment type="caution">
    <text evidence="1">The sequence shown here is derived from an EMBL/GenBank/DDBJ whole genome shotgun (WGS) entry which is preliminary data.</text>
</comment>
<name>C5TB73_ACIDE</name>
<accession>C5TB73</accession>
<keyword evidence="1" id="KW-0449">Lipoprotein</keyword>
<feature type="non-terminal residue" evidence="1">
    <location>
        <position position="1"/>
    </location>
</feature>
<dbReference type="EMBL" id="ACQT01000306">
    <property type="protein sequence ID" value="EER58272.1"/>
    <property type="molecule type" value="Genomic_DNA"/>
</dbReference>
<dbReference type="Proteomes" id="UP000003856">
    <property type="component" value="Unassembled WGS sequence"/>
</dbReference>
<reference evidence="1 2" key="1">
    <citation type="submission" date="2009-05" db="EMBL/GenBank/DDBJ databases">
        <title>The draft genome of Acidovorax delafieldii 2AN.</title>
        <authorList>
            <consortium name="US DOE Joint Genome Institute (JGI-PGF)"/>
            <person name="Lucas S."/>
            <person name="Copeland A."/>
            <person name="Lapidus A."/>
            <person name="Glavina del Rio T."/>
            <person name="Tice H."/>
            <person name="Bruce D."/>
            <person name="Goodwin L."/>
            <person name="Pitluck S."/>
            <person name="Larimer F."/>
            <person name="Land M.L."/>
            <person name="Hauser L."/>
            <person name="Shelobolina E.S."/>
            <person name="Picardal F."/>
            <person name="Roden E."/>
            <person name="Emerson D."/>
        </authorList>
    </citation>
    <scope>NUCLEOTIDE SEQUENCE [LARGE SCALE GENOMIC DNA]</scope>
    <source>
        <strain evidence="1 2">2AN</strain>
    </source>
</reference>
<gene>
    <name evidence="1" type="ORF">AcdelDRAFT_4153</name>
</gene>
<dbReference type="PATRIC" id="fig|573060.9.peg.782"/>
<dbReference type="AlphaFoldDB" id="C5TB73"/>
<dbReference type="SUPFAM" id="SSF159594">
    <property type="entry name" value="XCC0632-like"/>
    <property type="match status" value="1"/>
</dbReference>
<dbReference type="Gene3D" id="3.40.50.10610">
    <property type="entry name" value="ABC-type transport auxiliary lipoprotein component"/>
    <property type="match status" value="1"/>
</dbReference>
<organism evidence="1 2">
    <name type="scientific">Acidovorax delafieldii 2AN</name>
    <dbReference type="NCBI Taxonomy" id="573060"/>
    <lineage>
        <taxon>Bacteria</taxon>
        <taxon>Pseudomonadati</taxon>
        <taxon>Pseudomonadota</taxon>
        <taxon>Betaproteobacteria</taxon>
        <taxon>Burkholderiales</taxon>
        <taxon>Comamonadaceae</taxon>
        <taxon>Acidovorax</taxon>
    </lineage>
</organism>
<evidence type="ECO:0000313" key="1">
    <source>
        <dbReference type="EMBL" id="EER58272.1"/>
    </source>
</evidence>
<evidence type="ECO:0000313" key="2">
    <source>
        <dbReference type="Proteomes" id="UP000003856"/>
    </source>
</evidence>